<proteinExistence type="predicted"/>
<dbReference type="OrthoDB" id="3521766at2"/>
<dbReference type="Gene3D" id="2.40.70.10">
    <property type="entry name" value="Acid Proteases"/>
    <property type="match status" value="2"/>
</dbReference>
<evidence type="ECO:0000256" key="1">
    <source>
        <dbReference type="SAM" id="SignalP"/>
    </source>
</evidence>
<sequence length="521" mass="59569">MKTIGKKIGMAWVLAIAVFAFATRAGIAQQPNNQVLDQNVSIYAEDEPLSDVIEKICNYLDLDYSYNSNIVAGKMVNLNISNKPIKFVLEKLMKDFYLLFEVEDNILVVRDYVPLDKSIDFDRNTNQFHSANRGFLFDDPREKSITIKFESASNLIIIPVTINESDTLNFILDTGVRYPIITELPFVNKLNLNYMMPVKIQGLGEGDELTAYRSGNNTIRLNGLTAWNQEIQMIIDENFQISHMLGLPVHGLIGFNLFKDYIVKIDYPGEKITLYRPEHYKYRDRRKDIILPLHLDGNKPYVRTSIVTEDLREVPVKLLVDTGASDAIWLSEKSDDRIELPDNRIETFLGRGLNGDLYGVKGRIDGLWVGPLVLPKPIVAFPNSELIDQLISANDRNGTIGAEILRRFSVTIDYRNSRLTLRPTFRVKEEFNYNMSGMEVINPMPGLPIFTIADIRENSPAYFAGLKKNDQILSLNNSNHQSLELNDINLLFQSRENKKIKIKVLRDGEEYKTSFELKKVF</sequence>
<dbReference type="Gene3D" id="2.30.42.10">
    <property type="match status" value="1"/>
</dbReference>
<dbReference type="RefSeq" id="WP_119351348.1">
    <property type="nucleotide sequence ID" value="NZ_QWET01000017.1"/>
</dbReference>
<feature type="signal peptide" evidence="1">
    <location>
        <begin position="1"/>
        <end position="22"/>
    </location>
</feature>
<name>A0A399CV77_9BACT</name>
<comment type="caution">
    <text evidence="3">The sequence shown here is derived from an EMBL/GenBank/DDBJ whole genome shotgun (WGS) entry which is preliminary data.</text>
</comment>
<dbReference type="SMART" id="SM00228">
    <property type="entry name" value="PDZ"/>
    <property type="match status" value="1"/>
</dbReference>
<dbReference type="Pfam" id="PF13180">
    <property type="entry name" value="PDZ_2"/>
    <property type="match status" value="1"/>
</dbReference>
<dbReference type="EMBL" id="QWET01000017">
    <property type="protein sequence ID" value="RIH63705.1"/>
    <property type="molecule type" value="Genomic_DNA"/>
</dbReference>
<evidence type="ECO:0000313" key="4">
    <source>
        <dbReference type="Proteomes" id="UP000266441"/>
    </source>
</evidence>
<gene>
    <name evidence="3" type="ORF">D1164_18300</name>
</gene>
<dbReference type="InterPro" id="IPR021109">
    <property type="entry name" value="Peptidase_aspartic_dom_sf"/>
</dbReference>
<dbReference type="InterPro" id="IPR001478">
    <property type="entry name" value="PDZ"/>
</dbReference>
<dbReference type="Proteomes" id="UP000266441">
    <property type="component" value="Unassembled WGS sequence"/>
</dbReference>
<dbReference type="SUPFAM" id="SSF50156">
    <property type="entry name" value="PDZ domain-like"/>
    <property type="match status" value="1"/>
</dbReference>
<dbReference type="AlphaFoldDB" id="A0A399CV77"/>
<feature type="chain" id="PRO_5017231765" evidence="1">
    <location>
        <begin position="23"/>
        <end position="521"/>
    </location>
</feature>
<keyword evidence="4" id="KW-1185">Reference proteome</keyword>
<organism evidence="3 4">
    <name type="scientific">Mariniphaga sediminis</name>
    <dbReference type="NCBI Taxonomy" id="1628158"/>
    <lineage>
        <taxon>Bacteria</taxon>
        <taxon>Pseudomonadati</taxon>
        <taxon>Bacteroidota</taxon>
        <taxon>Bacteroidia</taxon>
        <taxon>Marinilabiliales</taxon>
        <taxon>Prolixibacteraceae</taxon>
        <taxon>Mariniphaga</taxon>
    </lineage>
</organism>
<evidence type="ECO:0000313" key="3">
    <source>
        <dbReference type="EMBL" id="RIH63705.1"/>
    </source>
</evidence>
<keyword evidence="1" id="KW-0732">Signal</keyword>
<feature type="domain" description="PDZ" evidence="2">
    <location>
        <begin position="434"/>
        <end position="508"/>
    </location>
</feature>
<evidence type="ECO:0000259" key="2">
    <source>
        <dbReference type="SMART" id="SM00228"/>
    </source>
</evidence>
<accession>A0A399CV77</accession>
<reference evidence="3 4" key="1">
    <citation type="journal article" date="2015" name="Int. J. Syst. Evol. Microbiol.">
        <title>Mariniphaga sediminis sp. nov., isolated from coastal sediment.</title>
        <authorList>
            <person name="Wang F.Q."/>
            <person name="Shen Q.Y."/>
            <person name="Chen G.J."/>
            <person name="Du Z.J."/>
        </authorList>
    </citation>
    <scope>NUCLEOTIDE SEQUENCE [LARGE SCALE GENOMIC DNA]</scope>
    <source>
        <strain evidence="3 4">SY21</strain>
    </source>
</reference>
<protein>
    <submittedName>
        <fullName evidence="3">PDZ domain-containing protein</fullName>
    </submittedName>
</protein>
<dbReference type="Pfam" id="PF13650">
    <property type="entry name" value="Asp_protease_2"/>
    <property type="match status" value="1"/>
</dbReference>
<dbReference type="InterPro" id="IPR036034">
    <property type="entry name" value="PDZ_sf"/>
</dbReference>